<comment type="caution">
    <text evidence="2">The sequence shown here is derived from an EMBL/GenBank/DDBJ whole genome shotgun (WGS) entry which is preliminary data.</text>
</comment>
<organism evidence="2 4">
    <name type="scientific">Janthinobacterium lividum</name>
    <dbReference type="NCBI Taxonomy" id="29581"/>
    <lineage>
        <taxon>Bacteria</taxon>
        <taxon>Pseudomonadati</taxon>
        <taxon>Pseudomonadota</taxon>
        <taxon>Betaproteobacteria</taxon>
        <taxon>Burkholderiales</taxon>
        <taxon>Oxalobacteraceae</taxon>
        <taxon>Janthinobacterium</taxon>
    </lineage>
</organism>
<evidence type="ECO:0000313" key="4">
    <source>
        <dbReference type="Proteomes" id="UP000305681"/>
    </source>
</evidence>
<protein>
    <submittedName>
        <fullName evidence="2">HutD family protein</fullName>
    </submittedName>
</protein>
<evidence type="ECO:0000313" key="1">
    <source>
        <dbReference type="EMBL" id="SFX92145.1"/>
    </source>
</evidence>
<dbReference type="Proteomes" id="UP000305681">
    <property type="component" value="Unassembled WGS sequence"/>
</dbReference>
<dbReference type="EMBL" id="VDGE01000003">
    <property type="protein sequence ID" value="TNC76999.1"/>
    <property type="molecule type" value="Genomic_DNA"/>
</dbReference>
<dbReference type="Pfam" id="PF05962">
    <property type="entry name" value="HutD"/>
    <property type="match status" value="1"/>
</dbReference>
<dbReference type="OrthoDB" id="9800082at2"/>
<sequence length="191" mass="20695">MATFIPQEYLRAAPWKNGGGSTTEIAIAPPGAGFDDFDWRISLATITASGPFSSFPGIDRSLMLVDGDSVQLTLDGARKVTLSAAQPMLWFPGEAAVVAQVKGPTTDFNVMTRRDRCRHQLEKITAPGKLARRSAATLLFVAGEGHVLARGGEQQFALARHDALLLDADDAPDWRLDALQRTAVFRVDLFI</sequence>
<dbReference type="InterPro" id="IPR011051">
    <property type="entry name" value="RmlC_Cupin_sf"/>
</dbReference>
<dbReference type="eggNOG" id="COG3758">
    <property type="taxonomic scope" value="Bacteria"/>
</dbReference>
<evidence type="ECO:0000313" key="3">
    <source>
        <dbReference type="Proteomes" id="UP000182489"/>
    </source>
</evidence>
<dbReference type="PANTHER" id="PTHR37943">
    <property type="entry name" value="PROTEIN VES"/>
    <property type="match status" value="1"/>
</dbReference>
<dbReference type="Gene3D" id="2.60.120.10">
    <property type="entry name" value="Jelly Rolls"/>
    <property type="match status" value="1"/>
</dbReference>
<dbReference type="PANTHER" id="PTHR37943:SF1">
    <property type="entry name" value="PROTEIN VES"/>
    <property type="match status" value="1"/>
</dbReference>
<proteinExistence type="predicted"/>
<name>A0A031GYK7_9BURK</name>
<dbReference type="RefSeq" id="WP_034746284.1">
    <property type="nucleotide sequence ID" value="NZ_FPKH01000004.1"/>
</dbReference>
<dbReference type="InterPro" id="IPR014710">
    <property type="entry name" value="RmlC-like_jellyroll"/>
</dbReference>
<dbReference type="SUPFAM" id="SSF51182">
    <property type="entry name" value="RmlC-like cupins"/>
    <property type="match status" value="1"/>
</dbReference>
<dbReference type="InterPro" id="IPR010282">
    <property type="entry name" value="Uncharacterised_HutD/Ves"/>
</dbReference>
<dbReference type="AlphaFoldDB" id="A0A031GYK7"/>
<reference evidence="1 3" key="1">
    <citation type="submission" date="2016-11" db="EMBL/GenBank/DDBJ databases">
        <authorList>
            <person name="Varghese N."/>
            <person name="Submissions S."/>
        </authorList>
    </citation>
    <scope>NUCLEOTIDE SEQUENCE [LARGE SCALE GENOMIC DNA]</scope>
    <source>
        <strain evidence="1 3">NFR18</strain>
    </source>
</reference>
<dbReference type="Proteomes" id="UP000182489">
    <property type="component" value="Unassembled WGS sequence"/>
</dbReference>
<dbReference type="EMBL" id="FPKH01000004">
    <property type="protein sequence ID" value="SFX92145.1"/>
    <property type="molecule type" value="Genomic_DNA"/>
</dbReference>
<accession>A0A031GYK7</accession>
<gene>
    <name evidence="2" type="ORF">FHI69_11630</name>
    <name evidence="1" type="ORF">SAMN03097694_3754</name>
</gene>
<reference evidence="2 4" key="2">
    <citation type="submission" date="2019-06" db="EMBL/GenBank/DDBJ databases">
        <title>Genome sequence of Janthinobacterium lividum UCD_MED1.</title>
        <authorList>
            <person name="De Leon M.E."/>
            <person name="Jospin G."/>
        </authorList>
    </citation>
    <scope>NUCLEOTIDE SEQUENCE [LARGE SCALE GENOMIC DNA]</scope>
    <source>
        <strain evidence="2 4">UCD_MED1</strain>
    </source>
</reference>
<evidence type="ECO:0000313" key="2">
    <source>
        <dbReference type="EMBL" id="TNC76999.1"/>
    </source>
</evidence>
<dbReference type="CDD" id="cd20293">
    <property type="entry name" value="cupin_HutD_N"/>
    <property type="match status" value="1"/>
</dbReference>